<dbReference type="InParanoid" id="A0A1Y2GPQ9"/>
<name>A0A1Y2GPQ9_9FUNG</name>
<keyword evidence="3" id="KW-1185">Reference proteome</keyword>
<keyword evidence="1" id="KW-0472">Membrane</keyword>
<gene>
    <name evidence="2" type="ORF">BCR41DRAFT_352001</name>
</gene>
<feature type="transmembrane region" description="Helical" evidence="1">
    <location>
        <begin position="6"/>
        <end position="33"/>
    </location>
</feature>
<feature type="transmembrane region" description="Helical" evidence="1">
    <location>
        <begin position="480"/>
        <end position="503"/>
    </location>
</feature>
<dbReference type="RefSeq" id="XP_021882023.1">
    <property type="nucleotide sequence ID" value="XM_022023888.1"/>
</dbReference>
<comment type="caution">
    <text evidence="2">The sequence shown here is derived from an EMBL/GenBank/DDBJ whole genome shotgun (WGS) entry which is preliminary data.</text>
</comment>
<organism evidence="2 3">
    <name type="scientific">Lobosporangium transversale</name>
    <dbReference type="NCBI Taxonomy" id="64571"/>
    <lineage>
        <taxon>Eukaryota</taxon>
        <taxon>Fungi</taxon>
        <taxon>Fungi incertae sedis</taxon>
        <taxon>Mucoromycota</taxon>
        <taxon>Mortierellomycotina</taxon>
        <taxon>Mortierellomycetes</taxon>
        <taxon>Mortierellales</taxon>
        <taxon>Mortierellaceae</taxon>
        <taxon>Lobosporangium</taxon>
    </lineage>
</organism>
<dbReference type="Proteomes" id="UP000193648">
    <property type="component" value="Unassembled WGS sequence"/>
</dbReference>
<evidence type="ECO:0000313" key="3">
    <source>
        <dbReference type="Proteomes" id="UP000193648"/>
    </source>
</evidence>
<reference evidence="2 3" key="1">
    <citation type="submission" date="2016-07" db="EMBL/GenBank/DDBJ databases">
        <title>Pervasive Adenine N6-methylation of Active Genes in Fungi.</title>
        <authorList>
            <consortium name="DOE Joint Genome Institute"/>
            <person name="Mondo S.J."/>
            <person name="Dannebaum R.O."/>
            <person name="Kuo R.C."/>
            <person name="Labutti K."/>
            <person name="Haridas S."/>
            <person name="Kuo A."/>
            <person name="Salamov A."/>
            <person name="Ahrendt S.R."/>
            <person name="Lipzen A."/>
            <person name="Sullivan W."/>
            <person name="Andreopoulos W.B."/>
            <person name="Clum A."/>
            <person name="Lindquist E."/>
            <person name="Daum C."/>
            <person name="Ramamoorthy G.K."/>
            <person name="Gryganskyi A."/>
            <person name="Culley D."/>
            <person name="Magnuson J.K."/>
            <person name="James T.Y."/>
            <person name="O'Malley M.A."/>
            <person name="Stajich J.E."/>
            <person name="Spatafora J.W."/>
            <person name="Visel A."/>
            <person name="Grigoriev I.V."/>
        </authorList>
    </citation>
    <scope>NUCLEOTIDE SEQUENCE [LARGE SCALE GENOMIC DNA]</scope>
    <source>
        <strain evidence="2 3">NRRL 3116</strain>
    </source>
</reference>
<accession>A0A1Y2GPQ9</accession>
<dbReference type="AlphaFoldDB" id="A0A1Y2GPQ9"/>
<keyword evidence="1" id="KW-0812">Transmembrane</keyword>
<sequence length="576" mass="64032">MAYYPWTLVFVNIILAITRFLVVASIGAAIAVYSRLRGEHANSIRWVRQGGYLEMFNFLINTRNDISLQAKTALLFTILATLAAAIMGRGAVRFIEPTTRATNPSSAIVNTKQYLPLGESMFSGWSKSIRNISTAVDTVVAMIGDTKLIPDAVEGRIYTPKLSPYESGCDKLDIYAMLDDSRALLENNGCAKTTLSIRGAPIVFNTKTMRKKKRSDSRWSVSVKSESFNFYNDLVMNIAVDRDGEVCTLPNTFRSVTLEPTNGLTILPMTSIKKCVFPSGRVTTITVSDMNFVITPSNFFNETSKEIFDDYDELFQAMEPVIQNATAGPGNITSVFSEMRIQGTSINVLTCAPTRYLPWELIDDFNGDYTNPNFKDITLCLYVVAEINMLKEKRIDPQIISEFGGVLPEMKDESISMQITYLRSAGQAQFSISSIRNATAAISQYFAELGYNFLADLTKSRLIVLYDTIDIEHGLEIPQWLIILVPVIASCCLVFLVATEYLLDGRYTSSLYKTIALPMQHYLNNFAPMLMRSKVNPVEFEGVPVIPTEPSSNVDTKHSSKVIANCASSTINNPKS</sequence>
<dbReference type="OrthoDB" id="2405755at2759"/>
<feature type="transmembrane region" description="Helical" evidence="1">
    <location>
        <begin position="73"/>
        <end position="92"/>
    </location>
</feature>
<dbReference type="GeneID" id="33565732"/>
<keyword evidence="1" id="KW-1133">Transmembrane helix</keyword>
<evidence type="ECO:0000256" key="1">
    <source>
        <dbReference type="SAM" id="Phobius"/>
    </source>
</evidence>
<protein>
    <submittedName>
        <fullName evidence="2">Uncharacterized protein</fullName>
    </submittedName>
</protein>
<evidence type="ECO:0000313" key="2">
    <source>
        <dbReference type="EMBL" id="ORZ18228.1"/>
    </source>
</evidence>
<dbReference type="EMBL" id="MCFF01000015">
    <property type="protein sequence ID" value="ORZ18228.1"/>
    <property type="molecule type" value="Genomic_DNA"/>
</dbReference>
<proteinExistence type="predicted"/>